<dbReference type="EMBL" id="JAGIZQ010000005">
    <property type="protein sequence ID" value="KAH6628848.1"/>
    <property type="molecule type" value="Genomic_DNA"/>
</dbReference>
<gene>
    <name evidence="1" type="ORF">F5144DRAFT_492616</name>
</gene>
<name>A0ACB7PA88_9PEZI</name>
<organism evidence="1 2">
    <name type="scientific">Chaetomium tenue</name>
    <dbReference type="NCBI Taxonomy" id="1854479"/>
    <lineage>
        <taxon>Eukaryota</taxon>
        <taxon>Fungi</taxon>
        <taxon>Dikarya</taxon>
        <taxon>Ascomycota</taxon>
        <taxon>Pezizomycotina</taxon>
        <taxon>Sordariomycetes</taxon>
        <taxon>Sordariomycetidae</taxon>
        <taxon>Sordariales</taxon>
        <taxon>Chaetomiaceae</taxon>
        <taxon>Chaetomium</taxon>
    </lineage>
</organism>
<accession>A0ACB7PA88</accession>
<dbReference type="Proteomes" id="UP000724584">
    <property type="component" value="Unassembled WGS sequence"/>
</dbReference>
<evidence type="ECO:0000313" key="1">
    <source>
        <dbReference type="EMBL" id="KAH6628848.1"/>
    </source>
</evidence>
<evidence type="ECO:0000313" key="2">
    <source>
        <dbReference type="Proteomes" id="UP000724584"/>
    </source>
</evidence>
<keyword evidence="2" id="KW-1185">Reference proteome</keyword>
<sequence>MQQPLTSIKTPGYRRRRLAAAILARHATKPAVTNRSHPIKVVCISDTHNNQPDLPPGDILVHAGDLTENGSFDEVQAGITWLSSQPHPFKILIAGNHDVLFDEAFLQKYPERRYGKSKTKDDLDWGDVIYLQDSTITLDVPVQTSNPPSQPQTRKITIHGSPWTPQYGISAFQYPPSTGASLWTSQLAHHPDYIDCTTPHPSPIPTPGETTTTTTTPTPQPLTILITHGPPKLHLDRRAIHRAGCPYLLSEVARLRPRLHVFGHIHAAHGREDVVLDGVRQAHDDVQIGWGGWGCVAWMVVLVVWGWVKGVAWVGRGLRVTTFVNASVVGGRGNEVRNGAIVVEI</sequence>
<reference evidence="1 2" key="1">
    <citation type="journal article" date="2021" name="Nat. Commun.">
        <title>Genetic determinants of endophytism in the Arabidopsis root mycobiome.</title>
        <authorList>
            <person name="Mesny F."/>
            <person name="Miyauchi S."/>
            <person name="Thiergart T."/>
            <person name="Pickel B."/>
            <person name="Atanasova L."/>
            <person name="Karlsson M."/>
            <person name="Huettel B."/>
            <person name="Barry K.W."/>
            <person name="Haridas S."/>
            <person name="Chen C."/>
            <person name="Bauer D."/>
            <person name="Andreopoulos W."/>
            <person name="Pangilinan J."/>
            <person name="LaButti K."/>
            <person name="Riley R."/>
            <person name="Lipzen A."/>
            <person name="Clum A."/>
            <person name="Drula E."/>
            <person name="Henrissat B."/>
            <person name="Kohler A."/>
            <person name="Grigoriev I.V."/>
            <person name="Martin F.M."/>
            <person name="Hacquard S."/>
        </authorList>
    </citation>
    <scope>NUCLEOTIDE SEQUENCE [LARGE SCALE GENOMIC DNA]</scope>
    <source>
        <strain evidence="1 2">MPI-SDFR-AT-0079</strain>
    </source>
</reference>
<protein>
    <submittedName>
        <fullName evidence="1">Metallo-dependent phosphatase-like protein</fullName>
    </submittedName>
</protein>
<comment type="caution">
    <text evidence="1">The sequence shown here is derived from an EMBL/GenBank/DDBJ whole genome shotgun (WGS) entry which is preliminary data.</text>
</comment>
<proteinExistence type="predicted"/>